<dbReference type="GO" id="GO:0005524">
    <property type="term" value="F:ATP binding"/>
    <property type="evidence" value="ECO:0007669"/>
    <property type="project" value="UniProtKB-KW"/>
</dbReference>
<keyword evidence="5" id="KW-0067">ATP-binding</keyword>
<evidence type="ECO:0000256" key="2">
    <source>
        <dbReference type="ARBA" id="ARBA00022679"/>
    </source>
</evidence>
<feature type="domain" description="Nucleotidyl transferase" evidence="6">
    <location>
        <begin position="7"/>
        <end position="258"/>
    </location>
</feature>
<dbReference type="NCBIfam" id="NF003670">
    <property type="entry name" value="PRK05293.1"/>
    <property type="match status" value="1"/>
</dbReference>
<dbReference type="Proteomes" id="UP000320184">
    <property type="component" value="Unassembled WGS sequence"/>
</dbReference>
<dbReference type="InterPro" id="IPR011831">
    <property type="entry name" value="ADP-Glc_PPase"/>
</dbReference>
<feature type="binding site" evidence="5">
    <location>
        <begin position="179"/>
        <end position="180"/>
    </location>
    <ligand>
        <name>alpha-D-glucose 1-phosphate</name>
        <dbReference type="ChEBI" id="CHEBI:58601"/>
    </ligand>
</feature>
<dbReference type="CDD" id="cd04651">
    <property type="entry name" value="LbH_G1P_AT_C"/>
    <property type="match status" value="1"/>
</dbReference>
<evidence type="ECO:0000313" key="9">
    <source>
        <dbReference type="Proteomes" id="UP000320184"/>
    </source>
</evidence>
<keyword evidence="3 5" id="KW-0548">Nucleotidyltransferase</keyword>
<comment type="subunit">
    <text evidence="5">Homotetramer.</text>
</comment>
<dbReference type="NCBIfam" id="TIGR02091">
    <property type="entry name" value="glgC"/>
    <property type="match status" value="1"/>
</dbReference>
<dbReference type="Pfam" id="PF00483">
    <property type="entry name" value="NTP_transferase"/>
    <property type="match status" value="1"/>
</dbReference>
<sequence>MTSSRYAFILAGGVGSRLCLLSERRAKPAVPFGGKYRIIDFTLSNCVNSGIYDIGVLTQYRPTSLNQHIGTGRPWDLDRSRGGVQILQPSLGSVESDWYQGTGDAIYRNLMHLRRRRTEQVLVLSGDHVYEMDYNVLYAFHYAKQAAVTVAVTEVPEESISSFGIIETDRAGRVVGFEEKPRQARSRLASMGIYLFDHPSLHRWLMEDAACPDSKHDFGKDVLPRLVARGESVYAYRFQHYWQDVGTLDSYYQANRAFLSDQPPLDLSNPDWVIHTQSADRPPVRIEHGAHAERSLIANGCRVAGRVTRSVLFPGVTVPRGAVVRDSIVMHDTVVGRDAVVDQAIVDKQVEIGDGAVVGSGEGSTANRSCPDHLMSGLTLVGKGAQIPEGITIGRNARIGAFVTEVDFTGDVPSGGVVDGPESMH</sequence>
<dbReference type="GO" id="GO:0008878">
    <property type="term" value="F:glucose-1-phosphate adenylyltransferase activity"/>
    <property type="evidence" value="ECO:0007669"/>
    <property type="project" value="UniProtKB-UniRule"/>
</dbReference>
<dbReference type="EC" id="2.7.7.27" evidence="5"/>
<dbReference type="SUPFAM" id="SSF51161">
    <property type="entry name" value="Trimeric LpxA-like enzymes"/>
    <property type="match status" value="1"/>
</dbReference>
<protein>
    <recommendedName>
        <fullName evidence="5">Glucose-1-phosphate adenylyltransferase</fullName>
        <ecNumber evidence="5">2.7.7.27</ecNumber>
    </recommendedName>
    <alternativeName>
        <fullName evidence="5">ADP-glucose pyrophosphorylase</fullName>
        <shortName evidence="5">ADPGlc PPase</shortName>
    </alternativeName>
    <alternativeName>
        <fullName evidence="5">ADP-glucose synthase</fullName>
    </alternativeName>
</protein>
<feature type="binding site" evidence="5">
    <location>
        <position position="190"/>
    </location>
    <ligand>
        <name>alpha-D-glucose 1-phosphate</name>
        <dbReference type="ChEBI" id="CHEBI:58601"/>
    </ligand>
</feature>
<dbReference type="GO" id="GO:0005978">
    <property type="term" value="P:glycogen biosynthetic process"/>
    <property type="evidence" value="ECO:0007669"/>
    <property type="project" value="UniProtKB-UniRule"/>
</dbReference>
<feature type="site" description="Could play a key role in the communication between the regulatory and the substrate sites" evidence="5">
    <location>
        <position position="59"/>
    </location>
</feature>
<keyword evidence="2 5" id="KW-0808">Transferase</keyword>
<comment type="similarity">
    <text evidence="1 5">Belongs to the bacterial/plant glucose-1-phosphate adenylyltransferase family.</text>
</comment>
<keyword evidence="4 5" id="KW-0320">Glycogen biosynthesis</keyword>
<comment type="caution">
    <text evidence="8">The sequence shown here is derived from an EMBL/GenBank/DDBJ whole genome shotgun (WGS) entry which is preliminary data.</text>
</comment>
<feature type="domain" description="Glucose-1-phosphate adenylyltransferase/Bifunctional protein GlmU-like C-terminal hexapeptide" evidence="7">
    <location>
        <begin position="289"/>
        <end position="363"/>
    </location>
</feature>
<evidence type="ECO:0000313" key="8">
    <source>
        <dbReference type="EMBL" id="TMQ48243.1"/>
    </source>
</evidence>
<evidence type="ECO:0000256" key="3">
    <source>
        <dbReference type="ARBA" id="ARBA00022695"/>
    </source>
</evidence>
<comment type="pathway">
    <text evidence="5">Glycan biosynthesis; glycogen biosynthesis.</text>
</comment>
<dbReference type="EMBL" id="VBOT01000150">
    <property type="protein sequence ID" value="TMQ48243.1"/>
    <property type="molecule type" value="Genomic_DNA"/>
</dbReference>
<dbReference type="CDD" id="cd02508">
    <property type="entry name" value="ADP_Glucose_PP"/>
    <property type="match status" value="1"/>
</dbReference>
<proteinExistence type="inferred from homology"/>
<name>A0A538SA35_UNCEI</name>
<feature type="binding site" evidence="5">
    <location>
        <position position="164"/>
    </location>
    <ligand>
        <name>alpha-D-glucose 1-phosphate</name>
        <dbReference type="ChEBI" id="CHEBI:58601"/>
    </ligand>
</feature>
<organism evidence="8 9">
    <name type="scientific">Eiseniibacteriota bacterium</name>
    <dbReference type="NCBI Taxonomy" id="2212470"/>
    <lineage>
        <taxon>Bacteria</taxon>
        <taxon>Candidatus Eiseniibacteriota</taxon>
    </lineage>
</organism>
<dbReference type="PANTHER" id="PTHR43523">
    <property type="entry name" value="GLUCOSE-1-PHOSPHATE ADENYLYLTRANSFERASE-RELATED"/>
    <property type="match status" value="1"/>
</dbReference>
<dbReference type="AlphaFoldDB" id="A0A538SA35"/>
<feature type="site" description="Could play a key role in the communication between the regulatory and the substrate sites" evidence="5">
    <location>
        <position position="98"/>
    </location>
</feature>
<dbReference type="InterPro" id="IPR023049">
    <property type="entry name" value="GlgC_bac"/>
</dbReference>
<dbReference type="PANTHER" id="PTHR43523:SF2">
    <property type="entry name" value="GLUCOSE-1-PHOSPHATE ADENYLYLTRANSFERASE"/>
    <property type="match status" value="1"/>
</dbReference>
<evidence type="ECO:0000256" key="5">
    <source>
        <dbReference type="HAMAP-Rule" id="MF_00624"/>
    </source>
</evidence>
<dbReference type="HAMAP" id="MF_00624">
    <property type="entry name" value="GlgC"/>
    <property type="match status" value="1"/>
</dbReference>
<comment type="catalytic activity">
    <reaction evidence="5">
        <text>alpha-D-glucose 1-phosphate + ATP + H(+) = ADP-alpha-D-glucose + diphosphate</text>
        <dbReference type="Rhea" id="RHEA:12120"/>
        <dbReference type="ChEBI" id="CHEBI:15378"/>
        <dbReference type="ChEBI" id="CHEBI:30616"/>
        <dbReference type="ChEBI" id="CHEBI:33019"/>
        <dbReference type="ChEBI" id="CHEBI:57498"/>
        <dbReference type="ChEBI" id="CHEBI:58601"/>
        <dbReference type="EC" id="2.7.7.27"/>
    </reaction>
</comment>
<evidence type="ECO:0000256" key="4">
    <source>
        <dbReference type="ARBA" id="ARBA00023056"/>
    </source>
</evidence>
<comment type="function">
    <text evidence="5">Involved in the biosynthesis of ADP-glucose, a building block required for the elongation reactions to produce glycogen. Catalyzes the reaction between ATP and alpha-D-glucose 1-phosphate (G1P) to produce pyrophosphate and ADP-Glc.</text>
</comment>
<dbReference type="SUPFAM" id="SSF53448">
    <property type="entry name" value="Nucleotide-diphospho-sugar transferases"/>
    <property type="match status" value="1"/>
</dbReference>
<dbReference type="Gene3D" id="3.90.550.10">
    <property type="entry name" value="Spore Coat Polysaccharide Biosynthesis Protein SpsA, Chain A"/>
    <property type="match status" value="1"/>
</dbReference>
<reference evidence="8 9" key="1">
    <citation type="journal article" date="2019" name="Nat. Microbiol.">
        <title>Mediterranean grassland soil C-N compound turnover is dependent on rainfall and depth, and is mediated by genomically divergent microorganisms.</title>
        <authorList>
            <person name="Diamond S."/>
            <person name="Andeer P.F."/>
            <person name="Li Z."/>
            <person name="Crits-Christoph A."/>
            <person name="Burstein D."/>
            <person name="Anantharaman K."/>
            <person name="Lane K.R."/>
            <person name="Thomas B.C."/>
            <person name="Pan C."/>
            <person name="Northen T.R."/>
            <person name="Banfield J.F."/>
        </authorList>
    </citation>
    <scope>NUCLEOTIDE SEQUENCE [LARGE SCALE GENOMIC DNA]</scope>
    <source>
        <strain evidence="8">WS_3</strain>
    </source>
</reference>
<dbReference type="InterPro" id="IPR029044">
    <property type="entry name" value="Nucleotide-diphossugar_trans"/>
</dbReference>
<feature type="binding site" evidence="5">
    <location>
        <position position="99"/>
    </location>
    <ligand>
        <name>alpha-D-glucose 1-phosphate</name>
        <dbReference type="ChEBI" id="CHEBI:58601"/>
    </ligand>
</feature>
<dbReference type="InterPro" id="IPR005835">
    <property type="entry name" value="NTP_transferase_dom"/>
</dbReference>
<evidence type="ECO:0000259" key="7">
    <source>
        <dbReference type="Pfam" id="PF24894"/>
    </source>
</evidence>
<dbReference type="InterPro" id="IPR056818">
    <property type="entry name" value="GlmU/GlgC-like_hexapep"/>
</dbReference>
<dbReference type="InterPro" id="IPR011004">
    <property type="entry name" value="Trimer_LpxA-like_sf"/>
</dbReference>
<accession>A0A538SA35</accession>
<evidence type="ECO:0000256" key="1">
    <source>
        <dbReference type="ARBA" id="ARBA00010443"/>
    </source>
</evidence>
<keyword evidence="5" id="KW-0119">Carbohydrate metabolism</keyword>
<dbReference type="Gene3D" id="2.160.10.10">
    <property type="entry name" value="Hexapeptide repeat proteins"/>
    <property type="match status" value="1"/>
</dbReference>
<dbReference type="Pfam" id="PF24894">
    <property type="entry name" value="Hexapep_GlmU"/>
    <property type="match status" value="1"/>
</dbReference>
<dbReference type="UniPathway" id="UPA00164"/>
<gene>
    <name evidence="5" type="primary">glgC</name>
    <name evidence="8" type="ORF">E6K73_12415</name>
</gene>
<keyword evidence="5" id="KW-0547">Nucleotide-binding</keyword>
<evidence type="ECO:0000259" key="6">
    <source>
        <dbReference type="Pfam" id="PF00483"/>
    </source>
</evidence>
<keyword evidence="5" id="KW-0321">Glycogen metabolism</keyword>